<feature type="region of interest" description="Disordered" evidence="1">
    <location>
        <begin position="148"/>
        <end position="220"/>
    </location>
</feature>
<name>W9C2E7_SCLBF</name>
<dbReference type="STRING" id="1432307.W9C2E7"/>
<sequence>MANPSMASYTSHFDAQMNPREVFLLDVQERFAKVMENNRQREAERVHQSNFNLQIPYLHAQYWESQQNQYSKDSNFTSIPQQNMTSQTTYANTPVHGAYMARHPVPVRRATGHMQMPSNSRNFEAAAPNEIPNPFGYGHGQVGNQMWNRGTSATNQHQQEPRRLSPPPNYFTRSVTFTESYSTNPVNNSQNNEMHHQNRSQGHVSHEHSTMGQHTNMPQDHVHVPHTVTEMNEELNMPKEAVPFADQFQMEPSKRLLRRNGSLIPGEEPSPHPSSNYKGNPAAGLIGLPHHLNCALWLTNLPPDIQPFEVFEEINTGAVSAFEITRPQGIFVMSAAKLIFKHPEAAARFISQSEGPTGIIVRRRRIKVRYNMFGHRRYRKDERTRVLAIEGPVEHIEYEDLKLYFESFCDHELSGWEYVPSSIPGYRKLVWGFARIDGQATQCLNGIRSHPVWGKVLTVDYAPDPCGRFYP</sequence>
<organism evidence="2 3">
    <name type="scientific">Sclerotinia borealis (strain F-4128)</name>
    <dbReference type="NCBI Taxonomy" id="1432307"/>
    <lineage>
        <taxon>Eukaryota</taxon>
        <taxon>Fungi</taxon>
        <taxon>Dikarya</taxon>
        <taxon>Ascomycota</taxon>
        <taxon>Pezizomycotina</taxon>
        <taxon>Leotiomycetes</taxon>
        <taxon>Helotiales</taxon>
        <taxon>Sclerotiniaceae</taxon>
        <taxon>Sclerotinia</taxon>
    </lineage>
</organism>
<dbReference type="Proteomes" id="UP000019487">
    <property type="component" value="Unassembled WGS sequence"/>
</dbReference>
<evidence type="ECO:0000256" key="1">
    <source>
        <dbReference type="SAM" id="MobiDB-lite"/>
    </source>
</evidence>
<dbReference type="HOGENOM" id="CLU_580269_0_0_1"/>
<reference evidence="2 3" key="1">
    <citation type="journal article" date="2014" name="Genome Announc.">
        <title>Draft genome sequence of Sclerotinia borealis, a psychrophilic plant pathogenic fungus.</title>
        <authorList>
            <person name="Mardanov A.V."/>
            <person name="Beletsky A.V."/>
            <person name="Kadnikov V.V."/>
            <person name="Ignatov A.N."/>
            <person name="Ravin N.V."/>
        </authorList>
    </citation>
    <scope>NUCLEOTIDE SEQUENCE [LARGE SCALE GENOMIC DNA]</scope>
    <source>
        <strain evidence="3">F-4157</strain>
    </source>
</reference>
<feature type="compositionally biased region" description="Polar residues" evidence="1">
    <location>
        <begin position="171"/>
        <end position="192"/>
    </location>
</feature>
<feature type="region of interest" description="Disordered" evidence="1">
    <location>
        <begin position="261"/>
        <end position="280"/>
    </location>
</feature>
<feature type="compositionally biased region" description="Polar residues" evidence="1">
    <location>
        <begin position="148"/>
        <end position="158"/>
    </location>
</feature>
<proteinExistence type="predicted"/>
<dbReference type="EMBL" id="AYSA01000751">
    <property type="protein sequence ID" value="ESZ89858.1"/>
    <property type="molecule type" value="Genomic_DNA"/>
</dbReference>
<evidence type="ECO:0008006" key="4">
    <source>
        <dbReference type="Google" id="ProtNLM"/>
    </source>
</evidence>
<keyword evidence="3" id="KW-1185">Reference proteome</keyword>
<protein>
    <recommendedName>
        <fullName evidence="4">RRM domain-containing protein</fullName>
    </recommendedName>
</protein>
<dbReference type="AlphaFoldDB" id="W9C2E7"/>
<evidence type="ECO:0000313" key="2">
    <source>
        <dbReference type="EMBL" id="ESZ89858.1"/>
    </source>
</evidence>
<gene>
    <name evidence="2" type="ORF">SBOR_9754</name>
</gene>
<accession>W9C2E7</accession>
<comment type="caution">
    <text evidence="2">The sequence shown here is derived from an EMBL/GenBank/DDBJ whole genome shotgun (WGS) entry which is preliminary data.</text>
</comment>
<evidence type="ECO:0000313" key="3">
    <source>
        <dbReference type="Proteomes" id="UP000019487"/>
    </source>
</evidence>
<dbReference type="OrthoDB" id="3508416at2759"/>